<comment type="caution">
    <text evidence="2">The sequence shown here is derived from an EMBL/GenBank/DDBJ whole genome shotgun (WGS) entry which is preliminary data.</text>
</comment>
<accession>A0ABN9BCM5</accession>
<feature type="transmembrane region" description="Helical" evidence="1">
    <location>
        <begin position="29"/>
        <end position="51"/>
    </location>
</feature>
<sequence length="53" mass="6499">MSGQYRYPPNDHFLQSRQSNVFQSRHGKFFEFVLFCHIFFGKKNIFFFYILSP</sequence>
<feature type="non-terminal residue" evidence="2">
    <location>
        <position position="53"/>
    </location>
</feature>
<reference evidence="2" key="1">
    <citation type="submission" date="2023-05" db="EMBL/GenBank/DDBJ databases">
        <authorList>
            <person name="Stuckert A."/>
        </authorList>
    </citation>
    <scope>NUCLEOTIDE SEQUENCE</scope>
</reference>
<keyword evidence="1" id="KW-0472">Membrane</keyword>
<keyword evidence="3" id="KW-1185">Reference proteome</keyword>
<dbReference type="Proteomes" id="UP001162483">
    <property type="component" value="Unassembled WGS sequence"/>
</dbReference>
<name>A0ABN9BCM5_9NEOB</name>
<keyword evidence="1" id="KW-1133">Transmembrane helix</keyword>
<protein>
    <submittedName>
        <fullName evidence="2">Uncharacterized protein</fullName>
    </submittedName>
</protein>
<proteinExistence type="predicted"/>
<keyword evidence="1" id="KW-0812">Transmembrane</keyword>
<dbReference type="EMBL" id="CATNWA010003434">
    <property type="protein sequence ID" value="CAI9545335.1"/>
    <property type="molecule type" value="Genomic_DNA"/>
</dbReference>
<organism evidence="2 3">
    <name type="scientific">Staurois parvus</name>
    <dbReference type="NCBI Taxonomy" id="386267"/>
    <lineage>
        <taxon>Eukaryota</taxon>
        <taxon>Metazoa</taxon>
        <taxon>Chordata</taxon>
        <taxon>Craniata</taxon>
        <taxon>Vertebrata</taxon>
        <taxon>Euteleostomi</taxon>
        <taxon>Amphibia</taxon>
        <taxon>Batrachia</taxon>
        <taxon>Anura</taxon>
        <taxon>Neobatrachia</taxon>
        <taxon>Ranoidea</taxon>
        <taxon>Ranidae</taxon>
        <taxon>Staurois</taxon>
    </lineage>
</organism>
<evidence type="ECO:0000313" key="2">
    <source>
        <dbReference type="EMBL" id="CAI9545335.1"/>
    </source>
</evidence>
<evidence type="ECO:0000313" key="3">
    <source>
        <dbReference type="Proteomes" id="UP001162483"/>
    </source>
</evidence>
<evidence type="ECO:0000256" key="1">
    <source>
        <dbReference type="SAM" id="Phobius"/>
    </source>
</evidence>
<gene>
    <name evidence="2" type="ORF">SPARVUS_LOCUS2641033</name>
</gene>